<comment type="cofactor">
    <cofactor evidence="1">
        <name>Mg(2+)</name>
        <dbReference type="ChEBI" id="CHEBI:18420"/>
    </cofactor>
</comment>
<protein>
    <submittedName>
        <fullName evidence="4">NUDIX domain-containing protein</fullName>
    </submittedName>
</protein>
<dbReference type="Proteomes" id="UP000605805">
    <property type="component" value="Unassembled WGS sequence"/>
</dbReference>
<evidence type="ECO:0000259" key="3">
    <source>
        <dbReference type="PROSITE" id="PS51462"/>
    </source>
</evidence>
<dbReference type="GO" id="GO:0019693">
    <property type="term" value="P:ribose phosphate metabolic process"/>
    <property type="evidence" value="ECO:0007669"/>
    <property type="project" value="TreeGrafter"/>
</dbReference>
<dbReference type="PANTHER" id="PTHR11839:SF18">
    <property type="entry name" value="NUDIX HYDROLASE DOMAIN-CONTAINING PROTEIN"/>
    <property type="match status" value="1"/>
</dbReference>
<comment type="caution">
    <text evidence="4">The sequence shown here is derived from an EMBL/GenBank/DDBJ whole genome shotgun (WGS) entry which is preliminary data.</text>
</comment>
<evidence type="ECO:0000313" key="4">
    <source>
        <dbReference type="EMBL" id="HIP57347.1"/>
    </source>
</evidence>
<dbReference type="SUPFAM" id="SSF55811">
    <property type="entry name" value="Nudix"/>
    <property type="match status" value="1"/>
</dbReference>
<dbReference type="PROSITE" id="PS00893">
    <property type="entry name" value="NUDIX_BOX"/>
    <property type="match status" value="1"/>
</dbReference>
<dbReference type="Gene3D" id="3.90.79.10">
    <property type="entry name" value="Nucleoside Triphosphate Pyrophosphohydrolase"/>
    <property type="match status" value="1"/>
</dbReference>
<gene>
    <name evidence="4" type="ORF">EYH02_04685</name>
</gene>
<dbReference type="InterPro" id="IPR020476">
    <property type="entry name" value="Nudix_hydrolase"/>
</dbReference>
<dbReference type="PROSITE" id="PS51462">
    <property type="entry name" value="NUDIX"/>
    <property type="match status" value="1"/>
</dbReference>
<sequence length="123" mass="13806">MERVSHKADILVFRGKRFAVLKRVIDVDGNEVVRDVVSFGTAVAVLPIIDDNKVVLVRQYRAPVNSWILEVPAGKVEPGESPEECAKRELEEETGYRAMSMEKLVSIYTSPGYSDEVLHIYLA</sequence>
<feature type="non-terminal residue" evidence="4">
    <location>
        <position position="123"/>
    </location>
</feature>
<dbReference type="Pfam" id="PF00293">
    <property type="entry name" value="NUDIX"/>
    <property type="match status" value="1"/>
</dbReference>
<organism evidence="4 5">
    <name type="scientific">Ignisphaera aggregans</name>
    <dbReference type="NCBI Taxonomy" id="334771"/>
    <lineage>
        <taxon>Archaea</taxon>
        <taxon>Thermoproteota</taxon>
        <taxon>Thermoprotei</taxon>
        <taxon>Desulfurococcales</taxon>
        <taxon>Desulfurococcaceae</taxon>
        <taxon>Ignisphaera</taxon>
    </lineage>
</organism>
<proteinExistence type="predicted"/>
<reference evidence="4" key="1">
    <citation type="journal article" date="2020" name="ISME J.">
        <title>Gammaproteobacteria mediating utilization of methyl-, sulfur- and petroleum organic compounds in deep ocean hydrothermal plumes.</title>
        <authorList>
            <person name="Zhou Z."/>
            <person name="Liu Y."/>
            <person name="Pan J."/>
            <person name="Cron B.R."/>
            <person name="Toner B.M."/>
            <person name="Anantharaman K."/>
            <person name="Breier J.A."/>
            <person name="Dick G.J."/>
            <person name="Li M."/>
        </authorList>
    </citation>
    <scope>NUCLEOTIDE SEQUENCE</scope>
    <source>
        <strain evidence="4">SZUA-1435</strain>
    </source>
</reference>
<name>A0A832Z063_9CREN</name>
<dbReference type="PANTHER" id="PTHR11839">
    <property type="entry name" value="UDP/ADP-SUGAR PYROPHOSPHATASE"/>
    <property type="match status" value="1"/>
</dbReference>
<dbReference type="EMBL" id="DQTV01000088">
    <property type="protein sequence ID" value="HIP57347.1"/>
    <property type="molecule type" value="Genomic_DNA"/>
</dbReference>
<accession>A0A832Z063</accession>
<evidence type="ECO:0000256" key="2">
    <source>
        <dbReference type="ARBA" id="ARBA00022801"/>
    </source>
</evidence>
<dbReference type="InterPro" id="IPR015797">
    <property type="entry name" value="NUDIX_hydrolase-like_dom_sf"/>
</dbReference>
<dbReference type="GO" id="GO:0006753">
    <property type="term" value="P:nucleoside phosphate metabolic process"/>
    <property type="evidence" value="ECO:0007669"/>
    <property type="project" value="TreeGrafter"/>
</dbReference>
<keyword evidence="2" id="KW-0378">Hydrolase</keyword>
<dbReference type="PRINTS" id="PR00502">
    <property type="entry name" value="NUDIXFAMILY"/>
</dbReference>
<dbReference type="AlphaFoldDB" id="A0A832Z063"/>
<feature type="domain" description="Nudix hydrolase" evidence="3">
    <location>
        <begin position="38"/>
        <end position="123"/>
    </location>
</feature>
<dbReference type="CDD" id="cd03424">
    <property type="entry name" value="NUDIX_ADPRase_Nudt5_UGPPase_Nudt14"/>
    <property type="match status" value="1"/>
</dbReference>
<dbReference type="InterPro" id="IPR020084">
    <property type="entry name" value="NUDIX_hydrolase_CS"/>
</dbReference>
<evidence type="ECO:0000313" key="5">
    <source>
        <dbReference type="Proteomes" id="UP000605805"/>
    </source>
</evidence>
<dbReference type="GO" id="GO:0016462">
    <property type="term" value="F:pyrophosphatase activity"/>
    <property type="evidence" value="ECO:0007669"/>
    <property type="project" value="UniProtKB-ARBA"/>
</dbReference>
<dbReference type="InterPro" id="IPR000086">
    <property type="entry name" value="NUDIX_hydrolase_dom"/>
</dbReference>
<evidence type="ECO:0000256" key="1">
    <source>
        <dbReference type="ARBA" id="ARBA00001946"/>
    </source>
</evidence>